<dbReference type="Pfam" id="PF12900">
    <property type="entry name" value="Pyridox_ox_2"/>
    <property type="match status" value="1"/>
</dbReference>
<dbReference type="Gene3D" id="2.30.110.10">
    <property type="entry name" value="Electron Transport, Fmn-binding Protein, Chain A"/>
    <property type="match status" value="1"/>
</dbReference>
<protein>
    <submittedName>
        <fullName evidence="1">Flavin-nucleotide-binding protein</fullName>
    </submittedName>
</protein>
<organism evidence="1 2">
    <name type="scientific">Paenibacillus flagellatus</name>
    <dbReference type="NCBI Taxonomy" id="2211139"/>
    <lineage>
        <taxon>Bacteria</taxon>
        <taxon>Bacillati</taxon>
        <taxon>Bacillota</taxon>
        <taxon>Bacilli</taxon>
        <taxon>Bacillales</taxon>
        <taxon>Paenibacillaceae</taxon>
        <taxon>Paenibacillus</taxon>
    </lineage>
</organism>
<reference evidence="1 2" key="1">
    <citation type="submission" date="2018-05" db="EMBL/GenBank/DDBJ databases">
        <title>Paenibacillus flagellatus sp. nov., isolated from selenium mineral soil.</title>
        <authorList>
            <person name="Dai X."/>
        </authorList>
    </citation>
    <scope>NUCLEOTIDE SEQUENCE [LARGE SCALE GENOMIC DNA]</scope>
    <source>
        <strain evidence="1 2">DXL2</strain>
    </source>
</reference>
<keyword evidence="2" id="KW-1185">Reference proteome</keyword>
<dbReference type="RefSeq" id="WP_110842138.1">
    <property type="nucleotide sequence ID" value="NZ_QJVJ01000010.1"/>
</dbReference>
<proteinExistence type="predicted"/>
<evidence type="ECO:0000313" key="1">
    <source>
        <dbReference type="EMBL" id="PYI52068.1"/>
    </source>
</evidence>
<dbReference type="PANTHER" id="PTHR34071">
    <property type="entry name" value="5-NITROIMIDAZOLE ANTIBIOTICS RESISTANCE PROTEIN, NIMA-FAMILY-RELATED PROTEIN-RELATED"/>
    <property type="match status" value="1"/>
</dbReference>
<dbReference type="OrthoDB" id="9794935at2"/>
<dbReference type="EMBL" id="QJVJ01000010">
    <property type="protein sequence ID" value="PYI52068.1"/>
    <property type="molecule type" value="Genomic_DNA"/>
</dbReference>
<sequence length="205" mass="22614">MRRAAYEMTSEEEIGSFLSEMSYGTLAMRGEEWPYAVPINYVYHEGSVYLHGSKVGHKMDAIRESGNVAFSVSKEYAIVPSYFSDPKLACPATAYFKSVLIRGRIVPVEDPAEKAEALGALMRKLQPEGGYDPIDPADPAYKPRLEGVAVLRLDAVSTTAKFAFGQHLNDARFEQVCGGLKRRGAEADLETAGLMERYSGRCPFD</sequence>
<dbReference type="Proteomes" id="UP000247476">
    <property type="component" value="Unassembled WGS sequence"/>
</dbReference>
<dbReference type="AlphaFoldDB" id="A0A2V5JZ27"/>
<gene>
    <name evidence="1" type="ORF">DLM86_21525</name>
</gene>
<dbReference type="PANTHER" id="PTHR34071:SF2">
    <property type="entry name" value="FLAVIN-NUCLEOTIDE-BINDING PROTEIN"/>
    <property type="match status" value="1"/>
</dbReference>
<name>A0A2V5JZ27_9BACL</name>
<dbReference type="InterPro" id="IPR024747">
    <property type="entry name" value="Pyridox_Oxase-rel"/>
</dbReference>
<dbReference type="SUPFAM" id="SSF50475">
    <property type="entry name" value="FMN-binding split barrel"/>
    <property type="match status" value="1"/>
</dbReference>
<comment type="caution">
    <text evidence="1">The sequence shown here is derived from an EMBL/GenBank/DDBJ whole genome shotgun (WGS) entry which is preliminary data.</text>
</comment>
<dbReference type="InterPro" id="IPR012349">
    <property type="entry name" value="Split_barrel_FMN-bd"/>
</dbReference>
<evidence type="ECO:0000313" key="2">
    <source>
        <dbReference type="Proteomes" id="UP000247476"/>
    </source>
</evidence>
<accession>A0A2V5JZ27</accession>